<evidence type="ECO:0000256" key="1">
    <source>
        <dbReference type="SAM" id="MobiDB-lite"/>
    </source>
</evidence>
<proteinExistence type="predicted"/>
<comment type="caution">
    <text evidence="2">The sequence shown here is derived from an EMBL/GenBank/DDBJ whole genome shotgun (WGS) entry which is preliminary data.</text>
</comment>
<keyword evidence="3" id="KW-1185">Reference proteome</keyword>
<dbReference type="OrthoDB" id="5105683at2759"/>
<dbReference type="RefSeq" id="XP_007732775.1">
    <property type="nucleotide sequence ID" value="XM_007734585.1"/>
</dbReference>
<gene>
    <name evidence="2" type="ORF">A1O3_04456</name>
</gene>
<feature type="compositionally biased region" description="Basic and acidic residues" evidence="1">
    <location>
        <begin position="268"/>
        <end position="283"/>
    </location>
</feature>
<feature type="compositionally biased region" description="Acidic residues" evidence="1">
    <location>
        <begin position="284"/>
        <end position="301"/>
    </location>
</feature>
<dbReference type="Proteomes" id="UP000019478">
    <property type="component" value="Unassembled WGS sequence"/>
</dbReference>
<dbReference type="EMBL" id="AMGY01000003">
    <property type="protein sequence ID" value="EXJ87496.1"/>
    <property type="molecule type" value="Genomic_DNA"/>
</dbReference>
<name>W9YE08_9EURO</name>
<accession>W9YE08</accession>
<organism evidence="2 3">
    <name type="scientific">Capronia epimyces CBS 606.96</name>
    <dbReference type="NCBI Taxonomy" id="1182542"/>
    <lineage>
        <taxon>Eukaryota</taxon>
        <taxon>Fungi</taxon>
        <taxon>Dikarya</taxon>
        <taxon>Ascomycota</taxon>
        <taxon>Pezizomycotina</taxon>
        <taxon>Eurotiomycetes</taxon>
        <taxon>Chaetothyriomycetidae</taxon>
        <taxon>Chaetothyriales</taxon>
        <taxon>Herpotrichiellaceae</taxon>
        <taxon>Capronia</taxon>
    </lineage>
</organism>
<reference evidence="2 3" key="1">
    <citation type="submission" date="2013-03" db="EMBL/GenBank/DDBJ databases">
        <title>The Genome Sequence of Capronia epimyces CBS 606.96.</title>
        <authorList>
            <consortium name="The Broad Institute Genomics Platform"/>
            <person name="Cuomo C."/>
            <person name="de Hoog S."/>
            <person name="Gorbushina A."/>
            <person name="Walker B."/>
            <person name="Young S.K."/>
            <person name="Zeng Q."/>
            <person name="Gargeya S."/>
            <person name="Fitzgerald M."/>
            <person name="Haas B."/>
            <person name="Abouelleil A."/>
            <person name="Allen A.W."/>
            <person name="Alvarado L."/>
            <person name="Arachchi H.M."/>
            <person name="Berlin A.M."/>
            <person name="Chapman S.B."/>
            <person name="Gainer-Dewar J."/>
            <person name="Goldberg J."/>
            <person name="Griggs A."/>
            <person name="Gujja S."/>
            <person name="Hansen M."/>
            <person name="Howarth C."/>
            <person name="Imamovic A."/>
            <person name="Ireland A."/>
            <person name="Larimer J."/>
            <person name="McCowan C."/>
            <person name="Murphy C."/>
            <person name="Pearson M."/>
            <person name="Poon T.W."/>
            <person name="Priest M."/>
            <person name="Roberts A."/>
            <person name="Saif S."/>
            <person name="Shea T."/>
            <person name="Sisk P."/>
            <person name="Sykes S."/>
            <person name="Wortman J."/>
            <person name="Nusbaum C."/>
            <person name="Birren B."/>
        </authorList>
    </citation>
    <scope>NUCLEOTIDE SEQUENCE [LARGE SCALE GENOMIC DNA]</scope>
    <source>
        <strain evidence="2 3">CBS 606.96</strain>
    </source>
</reference>
<protein>
    <submittedName>
        <fullName evidence="2">Uncharacterized protein</fullName>
    </submittedName>
</protein>
<evidence type="ECO:0000313" key="3">
    <source>
        <dbReference type="Proteomes" id="UP000019478"/>
    </source>
</evidence>
<dbReference type="GeneID" id="19168575"/>
<sequence length="350" mass="39263">MSSYVKGTFAGRVLYARFIGREYLRVSTAFYYYRAAEFKESSEDISHDEVWELITADQGPEFSESGTKKDRFGFLRQGHRWLQLVDLFGSREILLIDGSHSVCLCRSRGSNDRETYSEFGHVTTLDCCPKGVPSLGIDKIMESGTDEVFEKLTEFLLAPELQLQVTCQRMSGLVSQLHRFYECTDEELASSYRSLLSEVRSFFIEDHFDCLAFNQVPWLGELLNEAEPSGRGYSSSAIKRLIDDAFGSDHSSTHVESSGMGVWGRFRNGTDGDKDDNGDKADEGNDEDDGDDGDDVDDSPDEVYGRDQEDLDATFDGDTGFDNDFCILLQDSDLIASLESSPYRLSITKG</sequence>
<evidence type="ECO:0000313" key="2">
    <source>
        <dbReference type="EMBL" id="EXJ87496.1"/>
    </source>
</evidence>
<dbReference type="HOGENOM" id="CLU_792255_0_0_1"/>
<feature type="region of interest" description="Disordered" evidence="1">
    <location>
        <begin position="251"/>
        <end position="316"/>
    </location>
</feature>
<dbReference type="AlphaFoldDB" id="W9YE08"/>